<dbReference type="PANTHER" id="PTHR47926">
    <property type="entry name" value="PENTATRICOPEPTIDE REPEAT-CONTAINING PROTEIN"/>
    <property type="match status" value="1"/>
</dbReference>
<dbReference type="FunFam" id="1.25.40.10:FF:000184">
    <property type="entry name" value="Pentatricopeptide repeat-containing protein, chloroplastic"/>
    <property type="match status" value="1"/>
</dbReference>
<evidence type="ECO:0008006" key="5">
    <source>
        <dbReference type="Google" id="ProtNLM"/>
    </source>
</evidence>
<keyword evidence="1" id="KW-0677">Repeat</keyword>
<dbReference type="EMBL" id="SZYD01000013">
    <property type="protein sequence ID" value="KAD4385646.1"/>
    <property type="molecule type" value="Genomic_DNA"/>
</dbReference>
<dbReference type="GO" id="GO:0003723">
    <property type="term" value="F:RNA binding"/>
    <property type="evidence" value="ECO:0007669"/>
    <property type="project" value="InterPro"/>
</dbReference>
<dbReference type="AlphaFoldDB" id="A0A5N6N781"/>
<organism evidence="3 4">
    <name type="scientific">Mikania micrantha</name>
    <name type="common">bitter vine</name>
    <dbReference type="NCBI Taxonomy" id="192012"/>
    <lineage>
        <taxon>Eukaryota</taxon>
        <taxon>Viridiplantae</taxon>
        <taxon>Streptophyta</taxon>
        <taxon>Embryophyta</taxon>
        <taxon>Tracheophyta</taxon>
        <taxon>Spermatophyta</taxon>
        <taxon>Magnoliopsida</taxon>
        <taxon>eudicotyledons</taxon>
        <taxon>Gunneridae</taxon>
        <taxon>Pentapetalae</taxon>
        <taxon>asterids</taxon>
        <taxon>campanulids</taxon>
        <taxon>Asterales</taxon>
        <taxon>Asteraceae</taxon>
        <taxon>Asteroideae</taxon>
        <taxon>Heliantheae alliance</taxon>
        <taxon>Eupatorieae</taxon>
        <taxon>Mikania</taxon>
    </lineage>
</organism>
<evidence type="ECO:0000313" key="3">
    <source>
        <dbReference type="EMBL" id="KAD4385646.1"/>
    </source>
</evidence>
<dbReference type="Pfam" id="PF13041">
    <property type="entry name" value="PPR_2"/>
    <property type="match status" value="1"/>
</dbReference>
<dbReference type="Pfam" id="PF20430">
    <property type="entry name" value="Eplus_motif"/>
    <property type="match status" value="1"/>
</dbReference>
<evidence type="ECO:0000256" key="2">
    <source>
        <dbReference type="PROSITE-ProRule" id="PRU00708"/>
    </source>
</evidence>
<evidence type="ECO:0000313" key="4">
    <source>
        <dbReference type="Proteomes" id="UP000326396"/>
    </source>
</evidence>
<dbReference type="InterPro" id="IPR011990">
    <property type="entry name" value="TPR-like_helical_dom_sf"/>
</dbReference>
<dbReference type="NCBIfam" id="TIGR00756">
    <property type="entry name" value="PPR"/>
    <property type="match status" value="1"/>
</dbReference>
<dbReference type="Proteomes" id="UP000326396">
    <property type="component" value="Linkage Group LG3"/>
</dbReference>
<dbReference type="InterPro" id="IPR046960">
    <property type="entry name" value="PPR_At4g14850-like_plant"/>
</dbReference>
<reference evidence="3 4" key="1">
    <citation type="submission" date="2019-05" db="EMBL/GenBank/DDBJ databases">
        <title>Mikania micrantha, genome provides insights into the molecular mechanism of rapid growth.</title>
        <authorList>
            <person name="Liu B."/>
        </authorList>
    </citation>
    <scope>NUCLEOTIDE SEQUENCE [LARGE SCALE GENOMIC DNA]</scope>
    <source>
        <strain evidence="3">NLD-2019</strain>
        <tissue evidence="3">Leaf</tissue>
    </source>
</reference>
<comment type="caution">
    <text evidence="3">The sequence shown here is derived from an EMBL/GenBank/DDBJ whole genome shotgun (WGS) entry which is preliminary data.</text>
</comment>
<dbReference type="Pfam" id="PF01535">
    <property type="entry name" value="PPR"/>
    <property type="match status" value="2"/>
</dbReference>
<proteinExistence type="predicted"/>
<dbReference type="Gene3D" id="1.25.40.10">
    <property type="entry name" value="Tetratricopeptide repeat domain"/>
    <property type="match status" value="1"/>
</dbReference>
<dbReference type="OrthoDB" id="1851890at2759"/>
<dbReference type="GO" id="GO:0009451">
    <property type="term" value="P:RNA modification"/>
    <property type="evidence" value="ECO:0007669"/>
    <property type="project" value="InterPro"/>
</dbReference>
<dbReference type="PANTHER" id="PTHR47926:SF344">
    <property type="entry name" value="OS07G0636900 PROTEIN"/>
    <property type="match status" value="1"/>
</dbReference>
<sequence length="267" mass="29712">MRFPNTSNISTALIDMYAKCGKIDYAKQVFDRTEKRDLLTWTSMISGLSMHGLGKEALKVFDEMLANGIKPDNITLVGVLNACSHSGQVKQGILIFNGMEQLWGISPKIEHFGCLIDILSRAGILEDAFKAVKTMQMKPDDVIWRALLSACRVHGNVGLAERIIEHVKETGGGACLLLSNLHASFGQWDNVRRIRESKIHNEDDSTPGCSYIEINGVVHEFLAADKLHPQIMEITLKLNEVMMRISLDGDHIPTTRFDSELLSFVSS</sequence>
<accession>A0A5N6N781</accession>
<dbReference type="InterPro" id="IPR002885">
    <property type="entry name" value="PPR_rpt"/>
</dbReference>
<dbReference type="InterPro" id="IPR046849">
    <property type="entry name" value="E2_motif"/>
</dbReference>
<dbReference type="InterPro" id="IPR046848">
    <property type="entry name" value="E_motif"/>
</dbReference>
<gene>
    <name evidence="3" type="ORF">E3N88_25815</name>
</gene>
<name>A0A5N6N781_9ASTR</name>
<feature type="repeat" description="PPR" evidence="2">
    <location>
        <begin position="37"/>
        <end position="71"/>
    </location>
</feature>
<keyword evidence="4" id="KW-1185">Reference proteome</keyword>
<protein>
    <recommendedName>
        <fullName evidence="5">DYW domain-containing protein</fullName>
    </recommendedName>
</protein>
<dbReference type="Pfam" id="PF20431">
    <property type="entry name" value="E_motif"/>
    <property type="match status" value="1"/>
</dbReference>
<dbReference type="PROSITE" id="PS51375">
    <property type="entry name" value="PPR"/>
    <property type="match status" value="1"/>
</dbReference>
<evidence type="ECO:0000256" key="1">
    <source>
        <dbReference type="ARBA" id="ARBA00022737"/>
    </source>
</evidence>